<evidence type="ECO:0000256" key="1">
    <source>
        <dbReference type="ARBA" id="ARBA00006485"/>
    </source>
</evidence>
<dbReference type="AlphaFoldDB" id="A0A0M9FWP7"/>
<feature type="compositionally biased region" description="Basic and acidic residues" evidence="4">
    <location>
        <begin position="17"/>
        <end position="28"/>
    </location>
</feature>
<comment type="similarity">
    <text evidence="1">Belongs to the protein kinase superfamily. CMGC Ser/Thr protein kinase family. CDC2/CDKX subfamily.</text>
</comment>
<reference evidence="6 7" key="1">
    <citation type="submission" date="2015-07" db="EMBL/GenBank/DDBJ databases">
        <title>High-quality genome of monoxenous trypanosomatid Leptomonas pyrrhocoris.</title>
        <authorList>
            <person name="Flegontov P."/>
            <person name="Butenko A."/>
            <person name="Firsov S."/>
            <person name="Vlcek C."/>
            <person name="Logacheva M.D."/>
            <person name="Field M."/>
            <person name="Filatov D."/>
            <person name="Flegontova O."/>
            <person name="Gerasimov E."/>
            <person name="Jackson A.P."/>
            <person name="Kelly S."/>
            <person name="Opperdoes F."/>
            <person name="O'Reilly A."/>
            <person name="Votypka J."/>
            <person name="Yurchenko V."/>
            <person name="Lukes J."/>
        </authorList>
    </citation>
    <scope>NUCLEOTIDE SEQUENCE [LARGE SCALE GENOMIC DNA]</scope>
    <source>
        <strain evidence="6">H10</strain>
    </source>
</reference>
<evidence type="ECO:0000256" key="4">
    <source>
        <dbReference type="SAM" id="MobiDB-lite"/>
    </source>
</evidence>
<dbReference type="GO" id="GO:0004674">
    <property type="term" value="F:protein serine/threonine kinase activity"/>
    <property type="evidence" value="ECO:0007669"/>
    <property type="project" value="TreeGrafter"/>
</dbReference>
<dbReference type="Pfam" id="PF00069">
    <property type="entry name" value="Pkinase"/>
    <property type="match status" value="1"/>
</dbReference>
<dbReference type="Gene3D" id="1.10.510.10">
    <property type="entry name" value="Transferase(Phosphotransferase) domain 1"/>
    <property type="match status" value="1"/>
</dbReference>
<dbReference type="OMA" id="LKVQRCG"/>
<gene>
    <name evidence="6" type="ORF">ABB37_06894</name>
</gene>
<dbReference type="Gene3D" id="3.30.200.20">
    <property type="entry name" value="Phosphorylase Kinase, domain 1"/>
    <property type="match status" value="1"/>
</dbReference>
<dbReference type="PANTHER" id="PTHR24056">
    <property type="entry name" value="CELL DIVISION PROTEIN KINASE"/>
    <property type="match status" value="1"/>
</dbReference>
<dbReference type="InterPro" id="IPR000719">
    <property type="entry name" value="Prot_kinase_dom"/>
</dbReference>
<dbReference type="PROSITE" id="PS00108">
    <property type="entry name" value="PROTEIN_KINASE_ST"/>
    <property type="match status" value="1"/>
</dbReference>
<feature type="compositionally biased region" description="Low complexity" evidence="4">
    <location>
        <begin position="401"/>
        <end position="412"/>
    </location>
</feature>
<dbReference type="GO" id="GO:0005634">
    <property type="term" value="C:nucleus"/>
    <property type="evidence" value="ECO:0007669"/>
    <property type="project" value="TreeGrafter"/>
</dbReference>
<sequence>MQTSSSHSSSLAVANGRADEVDGADRVKSVVVVDVDEEREGIAAVGCSSAKLRHDGNSNGSSAGSPLTPSTVESGPEDPTPQQPQSGRQQVQRSRNAADAQPSSSAPPSQQGVLTTSSMVSPSSASSPVDTRSHVLRVDLSAAGGGALAPRRLARTLHLQPASAQGPFTASFSSPSMPPHAQGEQNPTQPAEDAPPAKRLRLSLTTAAAAAAATTTTTAPPSTAFVDPHEAPTAVNSTGRRRVLRLTPAVTASASMADVRRHAPLGASPPVEAKANDEQSRQNEKDTQALSCSSTAVTVAANPTNTDGIVAASVDVPPATVADVTVAATASAPAPSPHPPPSTAEGPTRPTPILIDASPPQEEGAGSAVMAAGTNAPTAEASPHQRQQQQVLVLPQPSFSSVATTTAGSPSGAAGGSIFPRLRSLTPQPYATTQGSPRRRHRFVNVNLPSAPPPPQTELFRTFQRTVRDVYDVHERLSEGTYGEVFKGVDKRTGALVALKRLKTLSSHQGFPQTSLREVIALRHIQNQRERLEARQRQGGPAKAAVSDPLAEVAQLCDVLVFDRQQPDIVLVFAYASASLAGLLRRQFIFSPAELAYVMKKLLTAVRKLHEMSIIHRDIKSDNVLLTSDAEVQLTDFGLCSIVGAGGVAAWRTPSVITLAYRPPEMLLGSTAYDEKVDVWSVGCLLAQLYLYEPPFYRHRALQRPNQPGQPQQQRTAATELEQLSRITEVLGPLPPVRVFRPDACQHMRVLEQLEQQGKLAEAGKAAQPANWGKLQSLFEPSFLYQQFHGFRGWFEAEVQRARHQPPPRRPSQAALDVLCAALQLDPQQRPSAAELLRMPYFTTLDDAPLLGAYQRPLAVTPEREEEVRRGLVLKVQRCGDSHTQRRPH</sequence>
<accession>A0A0M9FWP7</accession>
<feature type="compositionally biased region" description="Basic and acidic residues" evidence="4">
    <location>
        <begin position="274"/>
        <end position="287"/>
    </location>
</feature>
<evidence type="ECO:0000313" key="7">
    <source>
        <dbReference type="Proteomes" id="UP000037923"/>
    </source>
</evidence>
<dbReference type="InterPro" id="IPR011009">
    <property type="entry name" value="Kinase-like_dom_sf"/>
</dbReference>
<keyword evidence="2" id="KW-0547">Nucleotide-binding</keyword>
<keyword evidence="3" id="KW-0067">ATP-binding</keyword>
<dbReference type="SUPFAM" id="SSF56112">
    <property type="entry name" value="Protein kinase-like (PK-like)"/>
    <property type="match status" value="1"/>
</dbReference>
<keyword evidence="7" id="KW-1185">Reference proteome</keyword>
<protein>
    <recommendedName>
        <fullName evidence="5">Protein kinase domain-containing protein</fullName>
    </recommendedName>
</protein>
<feature type="compositionally biased region" description="Low complexity" evidence="4">
    <location>
        <begin position="83"/>
        <end position="129"/>
    </location>
</feature>
<feature type="region of interest" description="Disordered" evidence="4">
    <location>
        <begin position="158"/>
        <end position="292"/>
    </location>
</feature>
<dbReference type="PANTHER" id="PTHR24056:SF441">
    <property type="entry name" value="KINASE, PUTATIVE-RELATED"/>
    <property type="match status" value="1"/>
</dbReference>
<feature type="domain" description="Protein kinase" evidence="5">
    <location>
        <begin position="471"/>
        <end position="842"/>
    </location>
</feature>
<feature type="compositionally biased region" description="Polar residues" evidence="4">
    <location>
        <begin position="57"/>
        <end position="73"/>
    </location>
</feature>
<dbReference type="InterPro" id="IPR008271">
    <property type="entry name" value="Ser/Thr_kinase_AS"/>
</dbReference>
<dbReference type="VEuPathDB" id="TriTrypDB:LpyrH10_16_0760"/>
<feature type="region of interest" description="Disordered" evidence="4">
    <location>
        <begin position="401"/>
        <end position="437"/>
    </location>
</feature>
<feature type="compositionally biased region" description="Low complexity" evidence="4">
    <location>
        <begin position="205"/>
        <end position="219"/>
    </location>
</feature>
<feature type="region of interest" description="Disordered" evidence="4">
    <location>
        <begin position="1"/>
        <end position="133"/>
    </location>
</feature>
<feature type="region of interest" description="Disordered" evidence="4">
    <location>
        <begin position="329"/>
        <end position="368"/>
    </location>
</feature>
<dbReference type="GO" id="GO:0005524">
    <property type="term" value="F:ATP binding"/>
    <property type="evidence" value="ECO:0007669"/>
    <property type="project" value="UniProtKB-KW"/>
</dbReference>
<dbReference type="PROSITE" id="PS50011">
    <property type="entry name" value="PROTEIN_KINASE_DOM"/>
    <property type="match status" value="1"/>
</dbReference>
<dbReference type="Proteomes" id="UP000037923">
    <property type="component" value="Unassembled WGS sequence"/>
</dbReference>
<evidence type="ECO:0000256" key="3">
    <source>
        <dbReference type="ARBA" id="ARBA00022840"/>
    </source>
</evidence>
<dbReference type="SMART" id="SM00220">
    <property type="entry name" value="S_TKc"/>
    <property type="match status" value="1"/>
</dbReference>
<feature type="compositionally biased region" description="Polar residues" evidence="4">
    <location>
        <begin position="425"/>
        <end position="436"/>
    </location>
</feature>
<feature type="compositionally biased region" description="Low complexity" evidence="4">
    <location>
        <begin position="1"/>
        <end position="10"/>
    </location>
</feature>
<comment type="caution">
    <text evidence="6">The sequence shown here is derived from an EMBL/GenBank/DDBJ whole genome shotgun (WGS) entry which is preliminary data.</text>
</comment>
<evidence type="ECO:0000256" key="2">
    <source>
        <dbReference type="ARBA" id="ARBA00022741"/>
    </source>
</evidence>
<name>A0A0M9FWP7_LEPPY</name>
<evidence type="ECO:0000313" key="6">
    <source>
        <dbReference type="EMBL" id="KPA77509.1"/>
    </source>
</evidence>
<feature type="compositionally biased region" description="Polar residues" evidence="4">
    <location>
        <begin position="162"/>
        <end position="175"/>
    </location>
</feature>
<dbReference type="OrthoDB" id="278198at2759"/>
<dbReference type="InterPro" id="IPR050108">
    <property type="entry name" value="CDK"/>
</dbReference>
<organism evidence="6 7">
    <name type="scientific">Leptomonas pyrrhocoris</name>
    <name type="common">Firebug parasite</name>
    <dbReference type="NCBI Taxonomy" id="157538"/>
    <lineage>
        <taxon>Eukaryota</taxon>
        <taxon>Discoba</taxon>
        <taxon>Euglenozoa</taxon>
        <taxon>Kinetoplastea</taxon>
        <taxon>Metakinetoplastina</taxon>
        <taxon>Trypanosomatida</taxon>
        <taxon>Trypanosomatidae</taxon>
        <taxon>Leishmaniinae</taxon>
        <taxon>Leptomonas</taxon>
    </lineage>
</organism>
<evidence type="ECO:0000259" key="5">
    <source>
        <dbReference type="PROSITE" id="PS50011"/>
    </source>
</evidence>
<dbReference type="EMBL" id="LGTL01000016">
    <property type="protein sequence ID" value="KPA77509.1"/>
    <property type="molecule type" value="Genomic_DNA"/>
</dbReference>
<dbReference type="GeneID" id="26907180"/>
<dbReference type="RefSeq" id="XP_015655948.1">
    <property type="nucleotide sequence ID" value="XM_015805335.1"/>
</dbReference>
<proteinExistence type="inferred from homology"/>